<dbReference type="EMBL" id="JACXVP010000010">
    <property type="protein sequence ID" value="KAG5580264.1"/>
    <property type="molecule type" value="Genomic_DNA"/>
</dbReference>
<name>A0A9J5WZB5_SOLCO</name>
<dbReference type="PANTHER" id="PTHR33180">
    <property type="entry name" value="PHOTOSYSTEM II CP43 REACTION CENTER PROTEIN"/>
    <property type="match status" value="1"/>
</dbReference>
<dbReference type="AlphaFoldDB" id="A0A9J5WZB5"/>
<keyword evidence="2" id="KW-1185">Reference proteome</keyword>
<proteinExistence type="predicted"/>
<evidence type="ECO:0000313" key="2">
    <source>
        <dbReference type="Proteomes" id="UP000824120"/>
    </source>
</evidence>
<feature type="non-terminal residue" evidence="1">
    <location>
        <position position="95"/>
    </location>
</feature>
<gene>
    <name evidence="1" type="ORF">H5410_050891</name>
</gene>
<comment type="caution">
    <text evidence="1">The sequence shown here is derived from an EMBL/GenBank/DDBJ whole genome shotgun (WGS) entry which is preliminary data.</text>
</comment>
<evidence type="ECO:0000313" key="1">
    <source>
        <dbReference type="EMBL" id="KAG5580264.1"/>
    </source>
</evidence>
<sequence length="95" mass="10943">RANACSLKALPITDMPNFFEILEPILSASLFKLAKNPTAKFKPIDYVVVRGKRVQCDLTAINVVLECTTRMEDDYHHKIRTTTLENMKKWFVVMI</sequence>
<dbReference type="Proteomes" id="UP000824120">
    <property type="component" value="Chromosome 10"/>
</dbReference>
<protein>
    <submittedName>
        <fullName evidence="1">Uncharacterized protein</fullName>
    </submittedName>
</protein>
<reference evidence="1 2" key="1">
    <citation type="submission" date="2020-09" db="EMBL/GenBank/DDBJ databases">
        <title>De no assembly of potato wild relative species, Solanum commersonii.</title>
        <authorList>
            <person name="Cho K."/>
        </authorList>
    </citation>
    <scope>NUCLEOTIDE SEQUENCE [LARGE SCALE GENOMIC DNA]</scope>
    <source>
        <strain evidence="1">LZ3.2</strain>
        <tissue evidence="1">Leaf</tissue>
    </source>
</reference>
<accession>A0A9J5WZB5</accession>
<dbReference type="PANTHER" id="PTHR33180:SF31">
    <property type="entry name" value="POLYPROTEIN PROTEIN"/>
    <property type="match status" value="1"/>
</dbReference>
<organism evidence="1 2">
    <name type="scientific">Solanum commersonii</name>
    <name type="common">Commerson's wild potato</name>
    <name type="synonym">Commerson's nightshade</name>
    <dbReference type="NCBI Taxonomy" id="4109"/>
    <lineage>
        <taxon>Eukaryota</taxon>
        <taxon>Viridiplantae</taxon>
        <taxon>Streptophyta</taxon>
        <taxon>Embryophyta</taxon>
        <taxon>Tracheophyta</taxon>
        <taxon>Spermatophyta</taxon>
        <taxon>Magnoliopsida</taxon>
        <taxon>eudicotyledons</taxon>
        <taxon>Gunneridae</taxon>
        <taxon>Pentapetalae</taxon>
        <taxon>asterids</taxon>
        <taxon>lamiids</taxon>
        <taxon>Solanales</taxon>
        <taxon>Solanaceae</taxon>
        <taxon>Solanoideae</taxon>
        <taxon>Solaneae</taxon>
        <taxon>Solanum</taxon>
    </lineage>
</organism>